<feature type="transmembrane region" description="Helical" evidence="1">
    <location>
        <begin position="39"/>
        <end position="62"/>
    </location>
</feature>
<dbReference type="RefSeq" id="XP_056521548.1">
    <property type="nucleotide sequence ID" value="XM_056667952.1"/>
</dbReference>
<sequence>MPAIPPTMSTEPTSSQTTITMATTLLKRSGLSDPDKYPLYVFVIIIGCIFGCLIGFSVYAMFHGLDDSEQFKDVSNEQRQYMRETRYRNLNRLAIEARRPDMIIPINP</sequence>
<keyword evidence="1" id="KW-1133">Transmembrane helix</keyword>
<evidence type="ECO:0000313" key="3">
    <source>
        <dbReference type="Proteomes" id="UP001149079"/>
    </source>
</evidence>
<dbReference type="Proteomes" id="UP001149079">
    <property type="component" value="Unassembled WGS sequence"/>
</dbReference>
<dbReference type="AlphaFoldDB" id="A0A9W9GXQ3"/>
<dbReference type="GeneID" id="81407122"/>
<reference evidence="2" key="1">
    <citation type="submission" date="2022-11" db="EMBL/GenBank/DDBJ databases">
        <authorList>
            <person name="Petersen C."/>
        </authorList>
    </citation>
    <scope>NUCLEOTIDE SEQUENCE</scope>
    <source>
        <strain evidence="2">IBT 22155</strain>
    </source>
</reference>
<comment type="caution">
    <text evidence="2">The sequence shown here is derived from an EMBL/GenBank/DDBJ whole genome shotgun (WGS) entry which is preliminary data.</text>
</comment>
<protein>
    <submittedName>
        <fullName evidence="2">Uncharacterized protein</fullName>
    </submittedName>
</protein>
<organism evidence="2 3">
    <name type="scientific">Penicillium bovifimosum</name>
    <dbReference type="NCBI Taxonomy" id="126998"/>
    <lineage>
        <taxon>Eukaryota</taxon>
        <taxon>Fungi</taxon>
        <taxon>Dikarya</taxon>
        <taxon>Ascomycota</taxon>
        <taxon>Pezizomycotina</taxon>
        <taxon>Eurotiomycetes</taxon>
        <taxon>Eurotiomycetidae</taxon>
        <taxon>Eurotiales</taxon>
        <taxon>Aspergillaceae</taxon>
        <taxon>Penicillium</taxon>
    </lineage>
</organism>
<name>A0A9W9GXQ3_9EURO</name>
<evidence type="ECO:0000313" key="2">
    <source>
        <dbReference type="EMBL" id="KAJ5131169.1"/>
    </source>
</evidence>
<dbReference type="EMBL" id="JAPQKL010000005">
    <property type="protein sequence ID" value="KAJ5131169.1"/>
    <property type="molecule type" value="Genomic_DNA"/>
</dbReference>
<keyword evidence="3" id="KW-1185">Reference proteome</keyword>
<keyword evidence="1" id="KW-0472">Membrane</keyword>
<keyword evidence="1" id="KW-0812">Transmembrane</keyword>
<evidence type="ECO:0000256" key="1">
    <source>
        <dbReference type="SAM" id="Phobius"/>
    </source>
</evidence>
<dbReference type="OrthoDB" id="4159814at2759"/>
<proteinExistence type="predicted"/>
<reference evidence="2" key="2">
    <citation type="journal article" date="2023" name="IMA Fungus">
        <title>Comparative genomic study of the Penicillium genus elucidates a diverse pangenome and 15 lateral gene transfer events.</title>
        <authorList>
            <person name="Petersen C."/>
            <person name="Sorensen T."/>
            <person name="Nielsen M.R."/>
            <person name="Sondergaard T.E."/>
            <person name="Sorensen J.L."/>
            <person name="Fitzpatrick D.A."/>
            <person name="Frisvad J.C."/>
            <person name="Nielsen K.L."/>
        </authorList>
    </citation>
    <scope>NUCLEOTIDE SEQUENCE</scope>
    <source>
        <strain evidence="2">IBT 22155</strain>
    </source>
</reference>
<accession>A0A9W9GXQ3</accession>
<gene>
    <name evidence="2" type="ORF">N7515_007208</name>
</gene>